<dbReference type="InterPro" id="IPR001345">
    <property type="entry name" value="PG/BPGM_mutase_AS"/>
</dbReference>
<keyword evidence="14" id="KW-1185">Reference proteome</keyword>
<dbReference type="Gene3D" id="3.40.50.1240">
    <property type="entry name" value="Phosphoglycerate mutase-like"/>
    <property type="match status" value="1"/>
</dbReference>
<evidence type="ECO:0000256" key="9">
    <source>
        <dbReference type="PIRSR" id="PIRSR613078-3"/>
    </source>
</evidence>
<comment type="function">
    <text evidence="6 10">Catalyzes the interconversion of 2-phosphoglycerate and 3-phosphoglycerate.</text>
</comment>
<dbReference type="PROSITE" id="PS00175">
    <property type="entry name" value="PG_MUTASE"/>
    <property type="match status" value="1"/>
</dbReference>
<dbReference type="RefSeq" id="WP_250247478.1">
    <property type="nucleotide sequence ID" value="NZ_CP097749.1"/>
</dbReference>
<comment type="catalytic activity">
    <reaction evidence="1 6 10">
        <text>(2R)-2-phosphoglycerate = (2R)-3-phosphoglycerate</text>
        <dbReference type="Rhea" id="RHEA:15901"/>
        <dbReference type="ChEBI" id="CHEBI:58272"/>
        <dbReference type="ChEBI" id="CHEBI:58289"/>
        <dbReference type="EC" id="5.4.2.11"/>
    </reaction>
</comment>
<dbReference type="GO" id="GO:0006096">
    <property type="term" value="P:glycolytic process"/>
    <property type="evidence" value="ECO:0007669"/>
    <property type="project" value="UniProtKB-UniRule"/>
</dbReference>
<evidence type="ECO:0000256" key="1">
    <source>
        <dbReference type="ARBA" id="ARBA00000380"/>
    </source>
</evidence>
<dbReference type="FunFam" id="3.40.50.1240:FF:000003">
    <property type="entry name" value="2,3-bisphosphoglycerate-dependent phosphoglycerate mutase"/>
    <property type="match status" value="1"/>
</dbReference>
<dbReference type="SMART" id="SM00855">
    <property type="entry name" value="PGAM"/>
    <property type="match status" value="1"/>
</dbReference>
<keyword evidence="5 6" id="KW-0413">Isomerase</keyword>
<evidence type="ECO:0000313" key="13">
    <source>
        <dbReference type="Proteomes" id="UP001056323"/>
    </source>
</evidence>
<evidence type="ECO:0000256" key="6">
    <source>
        <dbReference type="HAMAP-Rule" id="MF_01039"/>
    </source>
</evidence>
<dbReference type="EMBL" id="CP097751">
    <property type="protein sequence ID" value="URJ27857.1"/>
    <property type="molecule type" value="Genomic_DNA"/>
</dbReference>
<protein>
    <recommendedName>
        <fullName evidence="6 10">2,3-bisphosphoglycerate-dependent phosphoglycerate mutase</fullName>
        <shortName evidence="6">BPG-dependent PGAM</shortName>
        <shortName evidence="6">PGAM</shortName>
        <shortName evidence="6">Phosphoglyceromutase</shortName>
        <shortName evidence="6">dPGM</shortName>
        <ecNumber evidence="6 10">5.4.2.11</ecNumber>
    </recommendedName>
</protein>
<dbReference type="PANTHER" id="PTHR11931">
    <property type="entry name" value="PHOSPHOGLYCERATE MUTASE"/>
    <property type="match status" value="1"/>
</dbReference>
<comment type="subunit">
    <text evidence="6">Homodimer.</text>
</comment>
<sequence>MHITKLVLIRHGESQWNKENRFTGWVDVDLSEKGRAEAQCAGRILKKNGFFFNYGYTSVLKRAIHTLWIILDQLDQAWLPIEKSWRLNERHYGALQGLNKDEAIKEYGYETIQKWRRSFNVIPPNVCENNQFIATNDNRYANISTDELPSSESLELTLTRVIPCWNRSIIPHIKKDQTIIIVAHGNSIRAIIKFLNHLNESEIFQINVPTGVPLIYEFDRNADPIQHYYLK</sequence>
<dbReference type="HAMAP" id="MF_01039">
    <property type="entry name" value="PGAM_GpmA"/>
    <property type="match status" value="1"/>
</dbReference>
<dbReference type="InterPro" id="IPR029033">
    <property type="entry name" value="His_PPase_superfam"/>
</dbReference>
<feature type="binding site" evidence="6 8">
    <location>
        <position position="100"/>
    </location>
    <ligand>
        <name>substrate</name>
    </ligand>
</feature>
<proteinExistence type="inferred from homology"/>
<dbReference type="Proteomes" id="UP001056483">
    <property type="component" value="Chromosome"/>
</dbReference>
<evidence type="ECO:0000256" key="7">
    <source>
        <dbReference type="PIRSR" id="PIRSR613078-1"/>
    </source>
</evidence>
<dbReference type="Pfam" id="PF00300">
    <property type="entry name" value="His_Phos_1"/>
    <property type="match status" value="2"/>
</dbReference>
<name>A0AAE9IE04_9ENTR</name>
<feature type="binding site" evidence="6 8">
    <location>
        <begin position="89"/>
        <end position="92"/>
    </location>
    <ligand>
        <name>substrate</name>
    </ligand>
</feature>
<dbReference type="PIRSF" id="PIRSF000709">
    <property type="entry name" value="6PFK_2-Ptase"/>
    <property type="match status" value="1"/>
</dbReference>
<dbReference type="NCBIfam" id="NF010713">
    <property type="entry name" value="PRK14115.1"/>
    <property type="match status" value="1"/>
</dbReference>
<feature type="active site" description="Tele-phosphohistidine intermediate" evidence="6 7">
    <location>
        <position position="11"/>
    </location>
</feature>
<feature type="binding site" evidence="6 8">
    <location>
        <position position="62"/>
    </location>
    <ligand>
        <name>substrate</name>
    </ligand>
</feature>
<dbReference type="CDD" id="cd07067">
    <property type="entry name" value="HP_PGM_like"/>
    <property type="match status" value="1"/>
</dbReference>
<feature type="binding site" evidence="6 8">
    <location>
        <begin position="185"/>
        <end position="186"/>
    </location>
    <ligand>
        <name>substrate</name>
    </ligand>
</feature>
<feature type="site" description="Transition state stabilizer" evidence="6 9">
    <location>
        <position position="184"/>
    </location>
</feature>
<feature type="binding site" evidence="6 8">
    <location>
        <begin position="116"/>
        <end position="117"/>
    </location>
    <ligand>
        <name>substrate</name>
    </ligand>
</feature>
<dbReference type="InterPro" id="IPR005952">
    <property type="entry name" value="Phosphogly_mut1"/>
</dbReference>
<dbReference type="GO" id="GO:0004619">
    <property type="term" value="F:phosphoglycerate mutase activity"/>
    <property type="evidence" value="ECO:0007669"/>
    <property type="project" value="UniProtKB-UniRule"/>
</dbReference>
<comment type="pathway">
    <text evidence="6 10">Carbohydrate degradation; glycolysis; pyruvate from D-glyceraldehyde 3-phosphate: step 3/5.</text>
</comment>
<keyword evidence="4 6" id="KW-0324">Glycolysis</keyword>
<feature type="active site" description="Proton donor/acceptor" evidence="6 7">
    <location>
        <position position="89"/>
    </location>
</feature>
<evidence type="ECO:0000313" key="11">
    <source>
        <dbReference type="EMBL" id="URJ24809.1"/>
    </source>
</evidence>
<dbReference type="InterPro" id="IPR013078">
    <property type="entry name" value="His_Pase_superF_clade-1"/>
</dbReference>
<dbReference type="NCBIfam" id="TIGR01258">
    <property type="entry name" value="pgm_1"/>
    <property type="match status" value="1"/>
</dbReference>
<feature type="binding site" evidence="6 8">
    <location>
        <begin position="23"/>
        <end position="24"/>
    </location>
    <ligand>
        <name>substrate</name>
    </ligand>
</feature>
<evidence type="ECO:0000256" key="8">
    <source>
        <dbReference type="PIRSR" id="PIRSR613078-2"/>
    </source>
</evidence>
<organism evidence="12 13">
    <name type="scientific">Candidatus Blochmanniella camponoti</name>
    <dbReference type="NCBI Taxonomy" id="108080"/>
    <lineage>
        <taxon>Bacteria</taxon>
        <taxon>Pseudomonadati</taxon>
        <taxon>Pseudomonadota</taxon>
        <taxon>Gammaproteobacteria</taxon>
        <taxon>Enterobacterales</taxon>
        <taxon>Enterobacteriaceae</taxon>
        <taxon>ant endosymbionts</taxon>
        <taxon>Candidatus Blochmanniella</taxon>
    </lineage>
</organism>
<evidence type="ECO:0000256" key="10">
    <source>
        <dbReference type="RuleBase" id="RU004512"/>
    </source>
</evidence>
<evidence type="ECO:0000256" key="4">
    <source>
        <dbReference type="ARBA" id="ARBA00023152"/>
    </source>
</evidence>
<evidence type="ECO:0000256" key="3">
    <source>
        <dbReference type="ARBA" id="ARBA00022432"/>
    </source>
</evidence>
<dbReference type="Proteomes" id="UP001056323">
    <property type="component" value="Chromosome"/>
</dbReference>
<dbReference type="KEGG" id="bhb:M9394_00030"/>
<reference evidence="12" key="1">
    <citation type="submission" date="2022-05" db="EMBL/GenBank/DDBJ databases">
        <title>Impact of host demography and evolutionary history on endosymbiont molecular evolution: a test in carpenter ants (Genus Camponotus) and their Blochmannia endosymbionts.</title>
        <authorList>
            <person name="Manthey J.D."/>
            <person name="Giron J.C."/>
            <person name="Hruska J.P."/>
        </authorList>
    </citation>
    <scope>NUCLEOTIDE SEQUENCE</scope>
    <source>
        <strain evidence="12">C-049</strain>
        <strain evidence="11">C-050</strain>
    </source>
</reference>
<dbReference type="AlphaFoldDB" id="A0AAE9IE04"/>
<evidence type="ECO:0000313" key="12">
    <source>
        <dbReference type="EMBL" id="URJ27857.1"/>
    </source>
</evidence>
<dbReference type="EMBL" id="CP097750">
    <property type="protein sequence ID" value="URJ24809.1"/>
    <property type="molecule type" value="Genomic_DNA"/>
</dbReference>
<gene>
    <name evidence="6 12" type="primary">gpmA</name>
    <name evidence="12" type="ORF">M9394_00030</name>
    <name evidence="11" type="ORF">M9404_01390</name>
</gene>
<dbReference type="GO" id="GO:0006094">
    <property type="term" value="P:gluconeogenesis"/>
    <property type="evidence" value="ECO:0007669"/>
    <property type="project" value="UniProtKB-UniRule"/>
</dbReference>
<evidence type="ECO:0000256" key="5">
    <source>
        <dbReference type="ARBA" id="ARBA00023235"/>
    </source>
</evidence>
<feature type="binding site" evidence="6 8">
    <location>
        <begin position="10"/>
        <end position="17"/>
    </location>
    <ligand>
        <name>substrate</name>
    </ligand>
</feature>
<accession>A0AAE9IE04</accession>
<keyword evidence="3 6" id="KW-0312">Gluconeogenesis</keyword>
<dbReference type="SUPFAM" id="SSF53254">
    <property type="entry name" value="Phosphoglycerate mutase-like"/>
    <property type="match status" value="1"/>
</dbReference>
<evidence type="ECO:0000256" key="2">
    <source>
        <dbReference type="ARBA" id="ARBA00006717"/>
    </source>
</evidence>
<dbReference type="EC" id="5.4.2.11" evidence="6 10"/>
<comment type="similarity">
    <text evidence="2 6">Belongs to the phosphoglycerate mutase family. BPG-dependent PGAM subfamily.</text>
</comment>
<evidence type="ECO:0000313" key="14">
    <source>
        <dbReference type="Proteomes" id="UP001056483"/>
    </source>
</evidence>